<evidence type="ECO:0000313" key="2">
    <source>
        <dbReference type="EMBL" id="UUL83016.1"/>
    </source>
</evidence>
<organism evidence="2 3">
    <name type="scientific">Sphingomonas qomolangmaensis</name>
    <dbReference type="NCBI Taxonomy" id="2918765"/>
    <lineage>
        <taxon>Bacteria</taxon>
        <taxon>Pseudomonadati</taxon>
        <taxon>Pseudomonadota</taxon>
        <taxon>Alphaproteobacteria</taxon>
        <taxon>Sphingomonadales</taxon>
        <taxon>Sphingomonadaceae</taxon>
        <taxon>Sphingomonas</taxon>
    </lineage>
</organism>
<dbReference type="InterPro" id="IPR029052">
    <property type="entry name" value="Metallo-depent_PP-like"/>
</dbReference>
<dbReference type="InterPro" id="IPR050126">
    <property type="entry name" value="Ap4A_hydrolase"/>
</dbReference>
<dbReference type="SUPFAM" id="SSF56300">
    <property type="entry name" value="Metallo-dependent phosphatases"/>
    <property type="match status" value="1"/>
</dbReference>
<protein>
    <submittedName>
        <fullName evidence="2">Serine/threonine protein phosphatase</fullName>
    </submittedName>
</protein>
<dbReference type="RefSeq" id="WP_256506860.1">
    <property type="nucleotide sequence ID" value="NZ_CP101740.1"/>
</dbReference>
<dbReference type="PANTHER" id="PTHR42850:SF4">
    <property type="entry name" value="ZINC-DEPENDENT ENDOPOLYPHOSPHATASE"/>
    <property type="match status" value="1"/>
</dbReference>
<feature type="domain" description="Calcineurin-like phosphoesterase" evidence="1">
    <location>
        <begin position="21"/>
        <end position="213"/>
    </location>
</feature>
<dbReference type="Proteomes" id="UP001058533">
    <property type="component" value="Chromosome"/>
</dbReference>
<accession>A0ABY5LA48</accession>
<proteinExistence type="predicted"/>
<keyword evidence="3" id="KW-1185">Reference proteome</keyword>
<dbReference type="InterPro" id="IPR004843">
    <property type="entry name" value="Calcineurin-like_PHP"/>
</dbReference>
<dbReference type="PANTHER" id="PTHR42850">
    <property type="entry name" value="METALLOPHOSPHOESTERASE"/>
    <property type="match status" value="1"/>
</dbReference>
<sequence>MIQRIFRKTKPKQSRIPEGQRVYAIGDIHGCLAETETLLAKIEHDNAGRPAAETHLIFLGDLMDRGPDSAGVIEKLRTLSLDWATPRFLTGNHEELFLGALAGERDALKVFARAGGRETMQSYGMSPAQFDEATWDDLEAHLPTLVSDEHRAFIEGFETMLVFGDYLFVHAGIRPDVPLDEQRTSDLFWIREPFLSHRGSLSHVVVHGHTVTEAVDERRWRIGIDTGAYGSGRLTAIGLQGTERWFLSTLD</sequence>
<evidence type="ECO:0000259" key="1">
    <source>
        <dbReference type="Pfam" id="PF00149"/>
    </source>
</evidence>
<evidence type="ECO:0000313" key="3">
    <source>
        <dbReference type="Proteomes" id="UP001058533"/>
    </source>
</evidence>
<dbReference type="CDD" id="cd00144">
    <property type="entry name" value="MPP_PPP_family"/>
    <property type="match status" value="1"/>
</dbReference>
<name>A0ABY5LA48_9SPHN</name>
<reference evidence="2" key="1">
    <citation type="submission" date="2022-07" db="EMBL/GenBank/DDBJ databases">
        <title>Sphingomonas sp. nov., a novel bacterium isolated from the north slope of the Mount Everest.</title>
        <authorList>
            <person name="Cui X."/>
            <person name="Liu Y."/>
        </authorList>
    </citation>
    <scope>NUCLEOTIDE SEQUENCE</scope>
    <source>
        <strain evidence="2">S5-59</strain>
    </source>
</reference>
<dbReference type="Pfam" id="PF00149">
    <property type="entry name" value="Metallophos"/>
    <property type="match status" value="1"/>
</dbReference>
<gene>
    <name evidence="2" type="ORF">NMP03_01925</name>
</gene>
<dbReference type="EMBL" id="CP101740">
    <property type="protein sequence ID" value="UUL83016.1"/>
    <property type="molecule type" value="Genomic_DNA"/>
</dbReference>
<dbReference type="Gene3D" id="3.60.21.10">
    <property type="match status" value="1"/>
</dbReference>